<dbReference type="GO" id="GO:0008233">
    <property type="term" value="F:peptidase activity"/>
    <property type="evidence" value="ECO:0007669"/>
    <property type="project" value="UniProtKB-KW"/>
</dbReference>
<dbReference type="RefSeq" id="WP_006873598.1">
    <property type="nucleotide sequence ID" value="NZ_CABIWA010000020.1"/>
</dbReference>
<reference evidence="2 3" key="1">
    <citation type="submission" date="2018-08" db="EMBL/GenBank/DDBJ databases">
        <title>A genome reference for cultivated species of the human gut microbiota.</title>
        <authorList>
            <person name="Zou Y."/>
            <person name="Xue W."/>
            <person name="Luo G."/>
        </authorList>
    </citation>
    <scope>NUCLEOTIDE SEQUENCE [LARGE SCALE GENOMIC DNA]</scope>
    <source>
        <strain evidence="2 3">TF05-12AC</strain>
    </source>
</reference>
<dbReference type="SUPFAM" id="SSF52096">
    <property type="entry name" value="ClpP/crotonase"/>
    <property type="match status" value="1"/>
</dbReference>
<dbReference type="InterPro" id="IPR023562">
    <property type="entry name" value="ClpP/TepA"/>
</dbReference>
<dbReference type="CDD" id="cd07016">
    <property type="entry name" value="S14_ClpP_1"/>
    <property type="match status" value="1"/>
</dbReference>
<dbReference type="AlphaFoldDB" id="A0A3E3IHY2"/>
<feature type="region of interest" description="Disordered" evidence="1">
    <location>
        <begin position="381"/>
        <end position="414"/>
    </location>
</feature>
<name>A0A3E3IHY2_9FIRM</name>
<comment type="caution">
    <text evidence="2">The sequence shown here is derived from an EMBL/GenBank/DDBJ whole genome shotgun (WGS) entry which is preliminary data.</text>
</comment>
<dbReference type="EMBL" id="QVME01000007">
    <property type="protein sequence ID" value="RGE66680.1"/>
    <property type="molecule type" value="Genomic_DNA"/>
</dbReference>
<protein>
    <submittedName>
        <fullName evidence="2">Clp protease ClpP</fullName>
    </submittedName>
</protein>
<dbReference type="NCBIfam" id="NF045542">
    <property type="entry name" value="Clp_rel_HeadMat"/>
    <property type="match status" value="1"/>
</dbReference>
<gene>
    <name evidence="2" type="ORF">DXC40_12960</name>
</gene>
<evidence type="ECO:0000256" key="1">
    <source>
        <dbReference type="SAM" id="MobiDB-lite"/>
    </source>
</evidence>
<feature type="region of interest" description="Disordered" evidence="1">
    <location>
        <begin position="1"/>
        <end position="30"/>
    </location>
</feature>
<dbReference type="Proteomes" id="UP000260828">
    <property type="component" value="Unassembled WGS sequence"/>
</dbReference>
<accession>A0A3E3IHY2</accession>
<keyword evidence="2" id="KW-0645">Protease</keyword>
<dbReference type="Gene3D" id="3.90.226.10">
    <property type="entry name" value="2-enoyl-CoA Hydratase, Chain A, domain 1"/>
    <property type="match status" value="1"/>
</dbReference>
<dbReference type="Pfam" id="PF00574">
    <property type="entry name" value="CLP_protease"/>
    <property type="match status" value="1"/>
</dbReference>
<evidence type="ECO:0000313" key="2">
    <source>
        <dbReference type="EMBL" id="RGE66680.1"/>
    </source>
</evidence>
<proteinExistence type="predicted"/>
<dbReference type="GO" id="GO:0006508">
    <property type="term" value="P:proteolysis"/>
    <property type="evidence" value="ECO:0007669"/>
    <property type="project" value="UniProtKB-KW"/>
</dbReference>
<sequence length="432" mass="47128">MEVEYPVYPDERSMEREENEMSNPSKSKGPAVNIQRSVYTMATTDGSSAEIVMYGDIYEEQPVDWWTGKPVEGKYILLSEFLDDLEQIAKCKSITIRMNSYGGDAGVSNTIHNRLRELARNGAELICVVDGVAMSGGSLIMCACDTVRVNPSSLIMIHKCWSYIWGDYNADELRQMADQNDAWDKMQITIYKRKTGLSDTVLSHMMADTTYMTGKEAVDKGFADEVLEDAEPLNITASVDGRSLFVRGRTMRMEPGTFAPDTIPTVNPEACASVTTDANQPEVTGGQKGGNSMTKEEFRMQYPDLFAEVQNDAIAAGNTEAVNAAIQAEQARLQGIDEIAGLFDDALVKEAKYGEKACNAAELALRAAQNAAKQGRQFLSQLDSDSKDANTGDVGAAPGVDEPKGDDALTPEARMAKTRAEIKSLLGKKKEG</sequence>
<organism evidence="2 3">
    <name type="scientific">Anaerotruncus colihominis</name>
    <dbReference type="NCBI Taxonomy" id="169435"/>
    <lineage>
        <taxon>Bacteria</taxon>
        <taxon>Bacillati</taxon>
        <taxon>Bacillota</taxon>
        <taxon>Clostridia</taxon>
        <taxon>Eubacteriales</taxon>
        <taxon>Oscillospiraceae</taxon>
        <taxon>Anaerotruncus</taxon>
    </lineage>
</organism>
<dbReference type="InterPro" id="IPR029045">
    <property type="entry name" value="ClpP/crotonase-like_dom_sf"/>
</dbReference>
<evidence type="ECO:0000313" key="3">
    <source>
        <dbReference type="Proteomes" id="UP000260828"/>
    </source>
</evidence>
<keyword evidence="2" id="KW-0378">Hydrolase</keyword>